<keyword evidence="2" id="KW-1185">Reference proteome</keyword>
<protein>
    <submittedName>
        <fullName evidence="1">Uncharacterized protein</fullName>
    </submittedName>
</protein>
<proteinExistence type="predicted"/>
<accession>A0A397SQP1</accession>
<evidence type="ECO:0000313" key="1">
    <source>
        <dbReference type="EMBL" id="RIA88318.1"/>
    </source>
</evidence>
<organism evidence="1 2">
    <name type="scientific">Glomus cerebriforme</name>
    <dbReference type="NCBI Taxonomy" id="658196"/>
    <lineage>
        <taxon>Eukaryota</taxon>
        <taxon>Fungi</taxon>
        <taxon>Fungi incertae sedis</taxon>
        <taxon>Mucoromycota</taxon>
        <taxon>Glomeromycotina</taxon>
        <taxon>Glomeromycetes</taxon>
        <taxon>Glomerales</taxon>
        <taxon>Glomeraceae</taxon>
        <taxon>Glomus</taxon>
    </lineage>
</organism>
<comment type="caution">
    <text evidence="1">The sequence shown here is derived from an EMBL/GenBank/DDBJ whole genome shotgun (WGS) entry which is preliminary data.</text>
</comment>
<evidence type="ECO:0000313" key="2">
    <source>
        <dbReference type="Proteomes" id="UP000265703"/>
    </source>
</evidence>
<reference evidence="1 2" key="1">
    <citation type="submission" date="2018-06" db="EMBL/GenBank/DDBJ databases">
        <title>Comparative genomics reveals the genomic features of Rhizophagus irregularis, R. cerebriforme, R. diaphanum and Gigaspora rosea, and their symbiotic lifestyle signature.</title>
        <authorList>
            <person name="Morin E."/>
            <person name="San Clemente H."/>
            <person name="Chen E.C.H."/>
            <person name="De La Providencia I."/>
            <person name="Hainaut M."/>
            <person name="Kuo A."/>
            <person name="Kohler A."/>
            <person name="Murat C."/>
            <person name="Tang N."/>
            <person name="Roy S."/>
            <person name="Loubradou J."/>
            <person name="Henrissat B."/>
            <person name="Grigoriev I.V."/>
            <person name="Corradi N."/>
            <person name="Roux C."/>
            <person name="Martin F.M."/>
        </authorList>
    </citation>
    <scope>NUCLEOTIDE SEQUENCE [LARGE SCALE GENOMIC DNA]</scope>
    <source>
        <strain evidence="1 2">DAOM 227022</strain>
    </source>
</reference>
<dbReference type="EMBL" id="QKYT01000269">
    <property type="protein sequence ID" value="RIA88318.1"/>
    <property type="molecule type" value="Genomic_DNA"/>
</dbReference>
<gene>
    <name evidence="1" type="ORF">C1645_826525</name>
</gene>
<dbReference type="AlphaFoldDB" id="A0A397SQP1"/>
<dbReference type="OrthoDB" id="2439498at2759"/>
<name>A0A397SQP1_9GLOM</name>
<sequence length="122" mass="14528">MSSQQNKICKGCYVFQNYEEFLNEKGVALKKYLDITETVYNSLISLENVNKFYEEENEELHLIFNIELSSFYDAILEDNESNKENNEHEIGHHIIKDFKKEWKQHEKKTAQINGKYLTDLTK</sequence>
<dbReference type="Proteomes" id="UP000265703">
    <property type="component" value="Unassembled WGS sequence"/>
</dbReference>